<sequence>MTTTPSAVVTTQVDAFNVRDLDAFCATYAPDAVVSGVTPEPIVGRDALRAFYASRFEDTALHCVIDASVTFGDRWLVARELVTTSNGTGETIATFEVRDGLITRASMVKG</sequence>
<name>A0A0M0FC41_CELCE</name>
<dbReference type="Pfam" id="PF12680">
    <property type="entry name" value="SnoaL_2"/>
    <property type="match status" value="1"/>
</dbReference>
<comment type="caution">
    <text evidence="2">The sequence shown here is derived from an EMBL/GenBank/DDBJ whole genome shotgun (WGS) entry which is preliminary data.</text>
</comment>
<evidence type="ECO:0000259" key="1">
    <source>
        <dbReference type="Pfam" id="PF12680"/>
    </source>
</evidence>
<dbReference type="Gene3D" id="3.10.450.50">
    <property type="match status" value="1"/>
</dbReference>
<dbReference type="PATRIC" id="fig|1350482.3.peg.842"/>
<protein>
    <recommendedName>
        <fullName evidence="1">SnoaL-like domain-containing protein</fullName>
    </recommendedName>
</protein>
<dbReference type="RefSeq" id="WP_053369538.1">
    <property type="nucleotide sequence ID" value="NZ_KQ435288.1"/>
</dbReference>
<accession>A0A0M0FC41</accession>
<gene>
    <name evidence="2" type="ORF">M768_04270</name>
</gene>
<dbReference type="SUPFAM" id="SSF54427">
    <property type="entry name" value="NTF2-like"/>
    <property type="match status" value="1"/>
</dbReference>
<dbReference type="Proteomes" id="UP000037387">
    <property type="component" value="Unassembled WGS sequence"/>
</dbReference>
<feature type="domain" description="SnoaL-like" evidence="1">
    <location>
        <begin position="10"/>
        <end position="104"/>
    </location>
</feature>
<evidence type="ECO:0000313" key="3">
    <source>
        <dbReference type="Proteomes" id="UP000037387"/>
    </source>
</evidence>
<evidence type="ECO:0000313" key="2">
    <source>
        <dbReference type="EMBL" id="KON75169.1"/>
    </source>
</evidence>
<dbReference type="InterPro" id="IPR032710">
    <property type="entry name" value="NTF2-like_dom_sf"/>
</dbReference>
<keyword evidence="3" id="KW-1185">Reference proteome</keyword>
<reference evidence="2 3" key="1">
    <citation type="journal article" date="2015" name="Sci. Rep.">
        <title>Functional and structural properties of a novel cellulosome-like multienzyme complex: efficient glycoside hydrolysis of water-insoluble 7-xylosyl-10-deacetylpaclitaxel.</title>
        <authorList>
            <person name="Dou T.Y."/>
            <person name="Luan H.W."/>
            <person name="Ge G.B."/>
            <person name="Dong M.M."/>
            <person name="Zou H.F."/>
            <person name="He Y.Q."/>
            <person name="Cui P."/>
            <person name="Wang J.Y."/>
            <person name="Hao D.C."/>
            <person name="Yang S.L."/>
            <person name="Yang L."/>
        </authorList>
    </citation>
    <scope>NUCLEOTIDE SEQUENCE [LARGE SCALE GENOMIC DNA]</scope>
    <source>
        <strain evidence="2 3">F16</strain>
    </source>
</reference>
<proteinExistence type="predicted"/>
<dbReference type="EMBL" id="ATNL01000006">
    <property type="protein sequence ID" value="KON75169.1"/>
    <property type="molecule type" value="Genomic_DNA"/>
</dbReference>
<dbReference type="InterPro" id="IPR037401">
    <property type="entry name" value="SnoaL-like"/>
</dbReference>
<organism evidence="2 3">
    <name type="scientific">Cellulosimicrobium cellulans F16</name>
    <dbReference type="NCBI Taxonomy" id="1350482"/>
    <lineage>
        <taxon>Bacteria</taxon>
        <taxon>Bacillati</taxon>
        <taxon>Actinomycetota</taxon>
        <taxon>Actinomycetes</taxon>
        <taxon>Micrococcales</taxon>
        <taxon>Promicromonosporaceae</taxon>
        <taxon>Cellulosimicrobium</taxon>
    </lineage>
</organism>
<dbReference type="AlphaFoldDB" id="A0A0M0FC41"/>